<keyword evidence="1" id="KW-0067">ATP-binding</keyword>
<reference evidence="2 3" key="2">
    <citation type="submission" date="2018-11" db="EMBL/GenBank/DDBJ databases">
        <authorList>
            <consortium name="Pathogen Informatics"/>
        </authorList>
    </citation>
    <scope>NUCLEOTIDE SEQUENCE [LARGE SCALE GENOMIC DNA]</scope>
</reference>
<name>A0A183J6W4_9BILA</name>
<dbReference type="GO" id="GO:0005759">
    <property type="term" value="C:mitochondrial matrix"/>
    <property type="evidence" value="ECO:0007669"/>
    <property type="project" value="UniProtKB-SubCell"/>
</dbReference>
<comment type="similarity">
    <text evidence="1">Belongs to the PDK/BCKDK protein kinase family.</text>
</comment>
<dbReference type="EC" id="2.7.11.-" evidence="1"/>
<evidence type="ECO:0000313" key="2">
    <source>
        <dbReference type="EMBL" id="VDP41483.1"/>
    </source>
</evidence>
<dbReference type="OrthoDB" id="241648at2759"/>
<evidence type="ECO:0000313" key="4">
    <source>
        <dbReference type="WBParaSite" id="SBAD_0001199901-mRNA-1"/>
    </source>
</evidence>
<reference evidence="4" key="1">
    <citation type="submission" date="2016-06" db="UniProtKB">
        <authorList>
            <consortium name="WormBaseParasite"/>
        </authorList>
    </citation>
    <scope>IDENTIFICATION</scope>
</reference>
<evidence type="ECO:0000313" key="3">
    <source>
        <dbReference type="Proteomes" id="UP000270296"/>
    </source>
</evidence>
<protein>
    <recommendedName>
        <fullName evidence="1">Protein-serine/threonine kinase</fullName>
        <ecNumber evidence="1">2.7.11.-</ecNumber>
    </recommendedName>
</protein>
<sequence>VQDRGGGIPRSAFDKIFSYTYTTAPKPSRNDSSPMVAVSAGLGYGLPLSRLYAWYFHGDLFLVPIDGYGTDACIYLKALAVDANELLPYFSVTTRKFYSSGDQCPGWVHSRGLQQTYDCSSALSLSQSLY</sequence>
<organism evidence="4">
    <name type="scientific">Soboliphyme baturini</name>
    <dbReference type="NCBI Taxonomy" id="241478"/>
    <lineage>
        <taxon>Eukaryota</taxon>
        <taxon>Metazoa</taxon>
        <taxon>Ecdysozoa</taxon>
        <taxon>Nematoda</taxon>
        <taxon>Enoplea</taxon>
        <taxon>Dorylaimia</taxon>
        <taxon>Dioctophymatida</taxon>
        <taxon>Dioctophymatoidea</taxon>
        <taxon>Soboliphymatidae</taxon>
        <taxon>Soboliphyme</taxon>
    </lineage>
</organism>
<dbReference type="GO" id="GO:0010906">
    <property type="term" value="P:regulation of glucose metabolic process"/>
    <property type="evidence" value="ECO:0007669"/>
    <property type="project" value="TreeGrafter"/>
</dbReference>
<proteinExistence type="inferred from homology"/>
<keyword evidence="1" id="KW-0496">Mitochondrion</keyword>
<dbReference type="AlphaFoldDB" id="A0A183J6W4"/>
<dbReference type="InterPro" id="IPR039028">
    <property type="entry name" value="BCKD/PDK"/>
</dbReference>
<dbReference type="Gene3D" id="3.30.565.10">
    <property type="entry name" value="Histidine kinase-like ATPase, C-terminal domain"/>
    <property type="match status" value="1"/>
</dbReference>
<dbReference type="WBParaSite" id="SBAD_0001199901-mRNA-1">
    <property type="protein sequence ID" value="SBAD_0001199901-mRNA-1"/>
    <property type="gene ID" value="SBAD_0001199901"/>
</dbReference>
<evidence type="ECO:0000256" key="1">
    <source>
        <dbReference type="RuleBase" id="RU366032"/>
    </source>
</evidence>
<keyword evidence="1" id="KW-0547">Nucleotide-binding</keyword>
<dbReference type="PANTHER" id="PTHR11947">
    <property type="entry name" value="PYRUVATE DEHYDROGENASE KINASE"/>
    <property type="match status" value="1"/>
</dbReference>
<keyword evidence="1" id="KW-0808">Transferase</keyword>
<dbReference type="EMBL" id="UZAM01016026">
    <property type="protein sequence ID" value="VDP41483.1"/>
    <property type="molecule type" value="Genomic_DNA"/>
</dbReference>
<dbReference type="PANTHER" id="PTHR11947:SF3">
    <property type="entry name" value="[PYRUVATE DEHYDROGENASE (ACETYL-TRANSFERRING)] KINASE, MITOCHONDRIAL"/>
    <property type="match status" value="1"/>
</dbReference>
<keyword evidence="1" id="KW-0418">Kinase</keyword>
<dbReference type="SUPFAM" id="SSF55874">
    <property type="entry name" value="ATPase domain of HSP90 chaperone/DNA topoisomerase II/histidine kinase"/>
    <property type="match status" value="1"/>
</dbReference>
<keyword evidence="3" id="KW-1185">Reference proteome</keyword>
<dbReference type="GO" id="GO:0004740">
    <property type="term" value="F:pyruvate dehydrogenase (acetyl-transferring) kinase activity"/>
    <property type="evidence" value="ECO:0007669"/>
    <property type="project" value="TreeGrafter"/>
</dbReference>
<gene>
    <name evidence="2" type="ORF">SBAD_LOCUS11612</name>
</gene>
<dbReference type="InterPro" id="IPR036890">
    <property type="entry name" value="HATPase_C_sf"/>
</dbReference>
<dbReference type="GO" id="GO:0005524">
    <property type="term" value="F:ATP binding"/>
    <property type="evidence" value="ECO:0007669"/>
    <property type="project" value="UniProtKB-UniRule"/>
</dbReference>
<comment type="subcellular location">
    <subcellularLocation>
        <location evidence="1">Mitochondrion matrix</location>
    </subcellularLocation>
</comment>
<dbReference type="Proteomes" id="UP000270296">
    <property type="component" value="Unassembled WGS sequence"/>
</dbReference>
<accession>A0A183J6W4</accession>